<reference evidence="7 8" key="1">
    <citation type="submission" date="2020-08" db="EMBL/GenBank/DDBJ databases">
        <title>Lysobacter sp. II4 sp. nov., isolated from soil.</title>
        <authorList>
            <person name="Woo C.Y."/>
            <person name="Kim J."/>
        </authorList>
    </citation>
    <scope>NUCLEOTIDE SEQUENCE [LARGE SCALE GENOMIC DNA]</scope>
    <source>
        <strain evidence="7 8">II4</strain>
    </source>
</reference>
<evidence type="ECO:0000256" key="3">
    <source>
        <dbReference type="ARBA" id="ARBA00022519"/>
    </source>
</evidence>
<evidence type="ECO:0000256" key="5">
    <source>
        <dbReference type="ARBA" id="ARBA00023136"/>
    </source>
</evidence>
<evidence type="ECO:0000256" key="6">
    <source>
        <dbReference type="ARBA" id="ARBA00023315"/>
    </source>
</evidence>
<proteinExistence type="predicted"/>
<accession>A0A7H0FUD0</accession>
<dbReference type="Proteomes" id="UP000516018">
    <property type="component" value="Chromosome"/>
</dbReference>
<dbReference type="GO" id="GO:0016746">
    <property type="term" value="F:acyltransferase activity"/>
    <property type="evidence" value="ECO:0007669"/>
    <property type="project" value="UniProtKB-KW"/>
</dbReference>
<dbReference type="PANTHER" id="PTHR30606:SF10">
    <property type="entry name" value="PHOSPHATIDYLINOSITOL MANNOSIDE ACYLTRANSFERASE"/>
    <property type="match status" value="1"/>
</dbReference>
<organism evidence="7 8">
    <name type="scientific">Agrilutibacter terrestris</name>
    <dbReference type="NCBI Taxonomy" id="2865112"/>
    <lineage>
        <taxon>Bacteria</taxon>
        <taxon>Pseudomonadati</taxon>
        <taxon>Pseudomonadota</taxon>
        <taxon>Gammaproteobacteria</taxon>
        <taxon>Lysobacterales</taxon>
        <taxon>Lysobacteraceae</taxon>
        <taxon>Agrilutibacter</taxon>
    </lineage>
</organism>
<sequence length="309" mass="34372">MHDLIARVLYAFASLLTRLPWPWLLRLGDAAAALMLRRNTREARVARRNLELIEPALLPAQREELQQRIVRTTARQAIETLRLWTRPHAENLALIREEHGVDRFDAAIRAGRGVIVAAPHYGNWELLNQWLAAHTPLAILYAPPESPVGDAFLRRVRADDANAARVTQVRAEGPGVRQLFKLLKDGGVVGILPDQQPKQGDGEFAPFFGVPALTMTLLGRLAHRTGAAVVFAWCERLDSGRDGQPAFALHVEAAPDAVGDADPIVAVTALNAALERIARRDPTQYQWTYKRYTLRPSGSGYDNPYRGIR</sequence>
<dbReference type="PIRSF" id="PIRSF026649">
    <property type="entry name" value="MsbB"/>
    <property type="match status" value="1"/>
</dbReference>
<dbReference type="GO" id="GO:0009247">
    <property type="term" value="P:glycolipid biosynthetic process"/>
    <property type="evidence" value="ECO:0007669"/>
    <property type="project" value="UniProtKB-ARBA"/>
</dbReference>
<dbReference type="RefSeq" id="WP_187711092.1">
    <property type="nucleotide sequence ID" value="NZ_CP060820.1"/>
</dbReference>
<keyword evidence="8" id="KW-1185">Reference proteome</keyword>
<keyword evidence="5" id="KW-0472">Membrane</keyword>
<evidence type="ECO:0000313" key="7">
    <source>
        <dbReference type="EMBL" id="QNP39646.1"/>
    </source>
</evidence>
<evidence type="ECO:0000256" key="2">
    <source>
        <dbReference type="ARBA" id="ARBA00022475"/>
    </source>
</evidence>
<name>A0A7H0FUD0_9GAMM</name>
<keyword evidence="3" id="KW-0997">Cell inner membrane</keyword>
<dbReference type="NCBIfam" id="NF006438">
    <property type="entry name" value="PRK08734.1"/>
    <property type="match status" value="1"/>
</dbReference>
<keyword evidence="4 7" id="KW-0808">Transferase</keyword>
<keyword evidence="2" id="KW-1003">Cell membrane</keyword>
<dbReference type="KEGG" id="lsx:H8B22_08910"/>
<evidence type="ECO:0000256" key="4">
    <source>
        <dbReference type="ARBA" id="ARBA00022679"/>
    </source>
</evidence>
<evidence type="ECO:0000313" key="8">
    <source>
        <dbReference type="Proteomes" id="UP000516018"/>
    </source>
</evidence>
<dbReference type="Pfam" id="PF03279">
    <property type="entry name" value="Lip_A_acyltrans"/>
    <property type="match status" value="1"/>
</dbReference>
<keyword evidence="6 7" id="KW-0012">Acyltransferase</keyword>
<dbReference type="CDD" id="cd07984">
    <property type="entry name" value="LPLAT_LABLAT-like"/>
    <property type="match status" value="1"/>
</dbReference>
<gene>
    <name evidence="7" type="ORF">H8B22_08910</name>
</gene>
<dbReference type="PANTHER" id="PTHR30606">
    <property type="entry name" value="LIPID A BIOSYNTHESIS LAUROYL ACYLTRANSFERASE"/>
    <property type="match status" value="1"/>
</dbReference>
<dbReference type="GO" id="GO:0005886">
    <property type="term" value="C:plasma membrane"/>
    <property type="evidence" value="ECO:0007669"/>
    <property type="project" value="UniProtKB-SubCell"/>
</dbReference>
<comment type="subcellular location">
    <subcellularLocation>
        <location evidence="1">Cell inner membrane</location>
    </subcellularLocation>
</comment>
<dbReference type="AlphaFoldDB" id="A0A7H0FUD0"/>
<evidence type="ECO:0000256" key="1">
    <source>
        <dbReference type="ARBA" id="ARBA00004533"/>
    </source>
</evidence>
<protein>
    <submittedName>
        <fullName evidence="7">Lauroyl acyltransferase</fullName>
    </submittedName>
</protein>
<dbReference type="EMBL" id="CP060820">
    <property type="protein sequence ID" value="QNP39646.1"/>
    <property type="molecule type" value="Genomic_DNA"/>
</dbReference>
<dbReference type="InterPro" id="IPR004960">
    <property type="entry name" value="LipA_acyltrans"/>
</dbReference>